<keyword evidence="1" id="KW-1133">Transmembrane helix</keyword>
<evidence type="ECO:0000313" key="4">
    <source>
        <dbReference type="Proteomes" id="UP000316993"/>
    </source>
</evidence>
<feature type="domain" description="Putative zinc-finger" evidence="2">
    <location>
        <begin position="7"/>
        <end position="36"/>
    </location>
</feature>
<sequence length="152" mass="16049">MTCPHHDDLSAYADDMVQPAERARFSQHMAGCPVCQHRLDEITALGQSLRAMPSPQLGFDLAAQLNDRLNERQRDRQRASRPAPPWSGWLGWMPAGLAGGLALASGIWLGGLLLGGGAAMAPGAGLVRVFDPVPPGGLCAAAELCRLSKGMP</sequence>
<keyword evidence="1" id="KW-0812">Transmembrane</keyword>
<evidence type="ECO:0000259" key="2">
    <source>
        <dbReference type="Pfam" id="PF13490"/>
    </source>
</evidence>
<dbReference type="Proteomes" id="UP000316993">
    <property type="component" value="Unassembled WGS sequence"/>
</dbReference>
<dbReference type="AlphaFoldDB" id="A0A543LI06"/>
<dbReference type="InterPro" id="IPR041916">
    <property type="entry name" value="Anti_sigma_zinc_sf"/>
</dbReference>
<name>A0A543LI06_9BURK</name>
<feature type="transmembrane region" description="Helical" evidence="1">
    <location>
        <begin position="89"/>
        <end position="114"/>
    </location>
</feature>
<dbReference type="RefSeq" id="WP_142080719.1">
    <property type="nucleotide sequence ID" value="NZ_JBKBXS010000051.1"/>
</dbReference>
<evidence type="ECO:0000313" key="3">
    <source>
        <dbReference type="EMBL" id="TQN06979.1"/>
    </source>
</evidence>
<dbReference type="Gene3D" id="1.10.10.1320">
    <property type="entry name" value="Anti-sigma factor, zinc-finger domain"/>
    <property type="match status" value="1"/>
</dbReference>
<dbReference type="EMBL" id="VFPV01000001">
    <property type="protein sequence ID" value="TQN06979.1"/>
    <property type="molecule type" value="Genomic_DNA"/>
</dbReference>
<reference evidence="3 4" key="1">
    <citation type="submission" date="2019-06" db="EMBL/GenBank/DDBJ databases">
        <title>Genomic Encyclopedia of Archaeal and Bacterial Type Strains, Phase II (KMG-II): from individual species to whole genera.</title>
        <authorList>
            <person name="Goeker M."/>
        </authorList>
    </citation>
    <scope>NUCLEOTIDE SEQUENCE [LARGE SCALE GENOMIC DNA]</scope>
    <source>
        <strain evidence="3 4">DSM 7270</strain>
    </source>
</reference>
<keyword evidence="1" id="KW-0472">Membrane</keyword>
<dbReference type="Pfam" id="PF13490">
    <property type="entry name" value="zf-HC2"/>
    <property type="match status" value="1"/>
</dbReference>
<organism evidence="3 4">
    <name type="scientific">Acidovorax temperans</name>
    <dbReference type="NCBI Taxonomy" id="80878"/>
    <lineage>
        <taxon>Bacteria</taxon>
        <taxon>Pseudomonadati</taxon>
        <taxon>Pseudomonadota</taxon>
        <taxon>Betaproteobacteria</taxon>
        <taxon>Burkholderiales</taxon>
        <taxon>Comamonadaceae</taxon>
        <taxon>Acidovorax</taxon>
    </lineage>
</organism>
<gene>
    <name evidence="3" type="ORF">BDD18_0057</name>
</gene>
<accession>A0A543LI06</accession>
<protein>
    <submittedName>
        <fullName evidence="3">Putative zinc finger protein</fullName>
    </submittedName>
</protein>
<comment type="caution">
    <text evidence="3">The sequence shown here is derived from an EMBL/GenBank/DDBJ whole genome shotgun (WGS) entry which is preliminary data.</text>
</comment>
<dbReference type="InterPro" id="IPR027383">
    <property type="entry name" value="Znf_put"/>
</dbReference>
<evidence type="ECO:0000256" key="1">
    <source>
        <dbReference type="SAM" id="Phobius"/>
    </source>
</evidence>
<proteinExistence type="predicted"/>